<keyword evidence="3" id="KW-1185">Reference proteome</keyword>
<protein>
    <submittedName>
        <fullName evidence="2">Uncharacterized protein</fullName>
    </submittedName>
</protein>
<name>A0AAV5F941_ELECO</name>
<dbReference type="PANTHER" id="PTHR31170:SF18">
    <property type="entry name" value="(WILD MALAYSIAN BANANA) HYPOTHETICAL PROTEIN"/>
    <property type="match status" value="1"/>
</dbReference>
<comment type="caution">
    <text evidence="2">The sequence shown here is derived from an EMBL/GenBank/DDBJ whole genome shotgun (WGS) entry which is preliminary data.</text>
</comment>
<dbReference type="Proteomes" id="UP001054889">
    <property type="component" value="Unassembled WGS sequence"/>
</dbReference>
<proteinExistence type="predicted"/>
<dbReference type="EMBL" id="BQKI01000082">
    <property type="protein sequence ID" value="GJN31476.1"/>
    <property type="molecule type" value="Genomic_DNA"/>
</dbReference>
<feature type="region of interest" description="Disordered" evidence="1">
    <location>
        <begin position="279"/>
        <end position="305"/>
    </location>
</feature>
<dbReference type="InterPro" id="IPR004158">
    <property type="entry name" value="DUF247_pln"/>
</dbReference>
<sequence length="379" mass="42706">MFSTSEDTQLDQDRGLHILDIYYNVSVSCDANKVPRQGSDWHEDMPFAVELYQAGLHFKALQNSYLAGVHFEREVLYMPVMQFHDNSECEFLNMMAFERLHPNAGNHVIDYVYFLDNLIDTAADVRLLCSKKVIVNLLGSDEEVATLINKILSKQAGHRDETPIHDVHRQGENIPIFTHKKHIQEQGATCHLWRNKQGEERTTTTPTIGTIGTLGWPPCSILAVFLRRKRHQHRPTRRRPPVARAQQLPCKRRRSRGGTEERVADSCYPMTELVVIDDDGDSGDEDGCGSCVDGSGRQDGDDVEVSGGGGVWWRQRQESSSSSRCFVLAGGSTTTMEHERAGVKCGEDEEDDDPTVVAARRREEDRKFWEACLASGYPA</sequence>
<organism evidence="2 3">
    <name type="scientific">Eleusine coracana subsp. coracana</name>
    <dbReference type="NCBI Taxonomy" id="191504"/>
    <lineage>
        <taxon>Eukaryota</taxon>
        <taxon>Viridiplantae</taxon>
        <taxon>Streptophyta</taxon>
        <taxon>Embryophyta</taxon>
        <taxon>Tracheophyta</taxon>
        <taxon>Spermatophyta</taxon>
        <taxon>Magnoliopsida</taxon>
        <taxon>Liliopsida</taxon>
        <taxon>Poales</taxon>
        <taxon>Poaceae</taxon>
        <taxon>PACMAD clade</taxon>
        <taxon>Chloridoideae</taxon>
        <taxon>Cynodonteae</taxon>
        <taxon>Eleusininae</taxon>
        <taxon>Eleusine</taxon>
    </lineage>
</organism>
<reference evidence="2" key="1">
    <citation type="journal article" date="2018" name="DNA Res.">
        <title>Multiple hybrid de novo genome assembly of finger millet, an orphan allotetraploid crop.</title>
        <authorList>
            <person name="Hatakeyama M."/>
            <person name="Aluri S."/>
            <person name="Balachadran M.T."/>
            <person name="Sivarajan S.R."/>
            <person name="Patrignani A."/>
            <person name="Gruter S."/>
            <person name="Poveda L."/>
            <person name="Shimizu-Inatsugi R."/>
            <person name="Baeten J."/>
            <person name="Francoijs K.J."/>
            <person name="Nataraja K.N."/>
            <person name="Reddy Y.A.N."/>
            <person name="Phadnis S."/>
            <person name="Ravikumar R.L."/>
            <person name="Schlapbach R."/>
            <person name="Sreeman S.M."/>
            <person name="Shimizu K.K."/>
        </authorList>
    </citation>
    <scope>NUCLEOTIDE SEQUENCE</scope>
</reference>
<reference evidence="2" key="2">
    <citation type="submission" date="2021-12" db="EMBL/GenBank/DDBJ databases">
        <title>Resequencing data analysis of finger millet.</title>
        <authorList>
            <person name="Hatakeyama M."/>
            <person name="Aluri S."/>
            <person name="Balachadran M.T."/>
            <person name="Sivarajan S.R."/>
            <person name="Poveda L."/>
            <person name="Shimizu-Inatsugi R."/>
            <person name="Schlapbach R."/>
            <person name="Sreeman S.M."/>
            <person name="Shimizu K.K."/>
        </authorList>
    </citation>
    <scope>NUCLEOTIDE SEQUENCE</scope>
</reference>
<accession>A0AAV5F941</accession>
<evidence type="ECO:0000313" key="3">
    <source>
        <dbReference type="Proteomes" id="UP001054889"/>
    </source>
</evidence>
<evidence type="ECO:0000256" key="1">
    <source>
        <dbReference type="SAM" id="MobiDB-lite"/>
    </source>
</evidence>
<dbReference type="Pfam" id="PF03140">
    <property type="entry name" value="DUF247"/>
    <property type="match status" value="1"/>
</dbReference>
<feature type="compositionally biased region" description="Basic residues" evidence="1">
    <location>
        <begin position="230"/>
        <end position="241"/>
    </location>
</feature>
<dbReference type="AlphaFoldDB" id="A0AAV5F941"/>
<dbReference type="PANTHER" id="PTHR31170">
    <property type="entry name" value="BNAC04G53230D PROTEIN"/>
    <property type="match status" value="1"/>
</dbReference>
<gene>
    <name evidence="2" type="primary">gb19880</name>
    <name evidence="2" type="ORF">PR202_gb19880</name>
</gene>
<evidence type="ECO:0000313" key="2">
    <source>
        <dbReference type="EMBL" id="GJN31476.1"/>
    </source>
</evidence>
<feature type="region of interest" description="Disordered" evidence="1">
    <location>
        <begin position="230"/>
        <end position="264"/>
    </location>
</feature>